<dbReference type="Gene3D" id="2.60.120.920">
    <property type="match status" value="1"/>
</dbReference>
<dbReference type="PROSITE" id="PS50297">
    <property type="entry name" value="ANK_REP_REGION"/>
    <property type="match status" value="5"/>
</dbReference>
<protein>
    <recommendedName>
        <fullName evidence="5">Nephrocystin 3-like N-terminal domain-containing protein</fullName>
    </recommendedName>
</protein>
<keyword evidence="7" id="KW-1185">Reference proteome</keyword>
<feature type="repeat" description="ANK" evidence="3">
    <location>
        <begin position="1400"/>
        <end position="1432"/>
    </location>
</feature>
<accession>A0AAJ0I512</accession>
<evidence type="ECO:0000313" key="7">
    <source>
        <dbReference type="Proteomes" id="UP001285908"/>
    </source>
</evidence>
<dbReference type="GeneID" id="87870303"/>
<dbReference type="EMBL" id="JAULSX010000005">
    <property type="protein sequence ID" value="KAK3490312.1"/>
    <property type="molecule type" value="Genomic_DNA"/>
</dbReference>
<evidence type="ECO:0000256" key="1">
    <source>
        <dbReference type="ARBA" id="ARBA00022737"/>
    </source>
</evidence>
<comment type="caution">
    <text evidence="6">The sequence shown here is derived from an EMBL/GenBank/DDBJ whole genome shotgun (WGS) entry which is preliminary data.</text>
</comment>
<feature type="repeat" description="ANK" evidence="3">
    <location>
        <begin position="1253"/>
        <end position="1287"/>
    </location>
</feature>
<feature type="repeat" description="ANK" evidence="3">
    <location>
        <begin position="854"/>
        <end position="886"/>
    </location>
</feature>
<organism evidence="6 7">
    <name type="scientific">Neurospora hispaniola</name>
    <dbReference type="NCBI Taxonomy" id="588809"/>
    <lineage>
        <taxon>Eukaryota</taxon>
        <taxon>Fungi</taxon>
        <taxon>Dikarya</taxon>
        <taxon>Ascomycota</taxon>
        <taxon>Pezizomycotina</taxon>
        <taxon>Sordariomycetes</taxon>
        <taxon>Sordariomycetidae</taxon>
        <taxon>Sordariales</taxon>
        <taxon>Sordariaceae</taxon>
        <taxon>Neurospora</taxon>
    </lineage>
</organism>
<dbReference type="Pfam" id="PF00023">
    <property type="entry name" value="Ank"/>
    <property type="match status" value="1"/>
</dbReference>
<dbReference type="InterPro" id="IPR002110">
    <property type="entry name" value="Ankyrin_rpt"/>
</dbReference>
<dbReference type="Gene3D" id="1.25.40.20">
    <property type="entry name" value="Ankyrin repeat-containing domain"/>
    <property type="match status" value="5"/>
</dbReference>
<feature type="repeat" description="ANK" evidence="3">
    <location>
        <begin position="1433"/>
        <end position="1465"/>
    </location>
</feature>
<feature type="repeat" description="ANK" evidence="3">
    <location>
        <begin position="1321"/>
        <end position="1343"/>
    </location>
</feature>
<evidence type="ECO:0000256" key="3">
    <source>
        <dbReference type="PROSITE-ProRule" id="PRU00023"/>
    </source>
</evidence>
<dbReference type="InterPro" id="IPR043136">
    <property type="entry name" value="B30.2/SPRY_sf"/>
</dbReference>
<evidence type="ECO:0000313" key="6">
    <source>
        <dbReference type="EMBL" id="KAK3490312.1"/>
    </source>
</evidence>
<feature type="region of interest" description="Disordered" evidence="4">
    <location>
        <begin position="1349"/>
        <end position="1397"/>
    </location>
</feature>
<dbReference type="PANTHER" id="PTHR24198">
    <property type="entry name" value="ANKYRIN REPEAT AND PROTEIN KINASE DOMAIN-CONTAINING PROTEIN"/>
    <property type="match status" value="1"/>
</dbReference>
<evidence type="ECO:0000259" key="5">
    <source>
        <dbReference type="Pfam" id="PF24883"/>
    </source>
</evidence>
<dbReference type="SUPFAM" id="SSF48403">
    <property type="entry name" value="Ankyrin repeat"/>
    <property type="match status" value="3"/>
</dbReference>
<gene>
    <name evidence="6" type="ORF">B0T23DRAFT_158505</name>
</gene>
<dbReference type="RefSeq" id="XP_062691495.1">
    <property type="nucleotide sequence ID" value="XM_062832681.1"/>
</dbReference>
<dbReference type="InterPro" id="IPR056884">
    <property type="entry name" value="NPHP3-like_N"/>
</dbReference>
<dbReference type="Proteomes" id="UP001285908">
    <property type="component" value="Unassembled WGS sequence"/>
</dbReference>
<dbReference type="Pfam" id="PF24883">
    <property type="entry name" value="NPHP3_N"/>
    <property type="match status" value="1"/>
</dbReference>
<evidence type="ECO:0000256" key="2">
    <source>
        <dbReference type="ARBA" id="ARBA00023043"/>
    </source>
</evidence>
<feature type="repeat" description="ANK" evidence="3">
    <location>
        <begin position="1288"/>
        <end position="1320"/>
    </location>
</feature>
<dbReference type="PROSITE" id="PS50088">
    <property type="entry name" value="ANK_REPEAT"/>
    <property type="match status" value="7"/>
</dbReference>
<proteinExistence type="predicted"/>
<name>A0AAJ0I512_9PEZI</name>
<evidence type="ECO:0000256" key="4">
    <source>
        <dbReference type="SAM" id="MobiDB-lite"/>
    </source>
</evidence>
<dbReference type="InterPro" id="IPR036770">
    <property type="entry name" value="Ankyrin_rpt-contain_sf"/>
</dbReference>
<feature type="domain" description="Nephrocystin 3-like N-terminal" evidence="5">
    <location>
        <begin position="282"/>
        <end position="452"/>
    </location>
</feature>
<reference evidence="6 7" key="1">
    <citation type="journal article" date="2023" name="Mol. Phylogenet. Evol.">
        <title>Genome-scale phylogeny and comparative genomics of the fungal order Sordariales.</title>
        <authorList>
            <person name="Hensen N."/>
            <person name="Bonometti L."/>
            <person name="Westerberg I."/>
            <person name="Brannstrom I.O."/>
            <person name="Guillou S."/>
            <person name="Cros-Aarteil S."/>
            <person name="Calhoun S."/>
            <person name="Haridas S."/>
            <person name="Kuo A."/>
            <person name="Mondo S."/>
            <person name="Pangilinan J."/>
            <person name="Riley R."/>
            <person name="LaButti K."/>
            <person name="Andreopoulos B."/>
            <person name="Lipzen A."/>
            <person name="Chen C."/>
            <person name="Yan M."/>
            <person name="Daum C."/>
            <person name="Ng V."/>
            <person name="Clum A."/>
            <person name="Steindorff A."/>
            <person name="Ohm R.A."/>
            <person name="Martin F."/>
            <person name="Silar P."/>
            <person name="Natvig D.O."/>
            <person name="Lalanne C."/>
            <person name="Gautier V."/>
            <person name="Ament-Velasquez S.L."/>
            <person name="Kruys A."/>
            <person name="Hutchinson M.I."/>
            <person name="Powell A.J."/>
            <person name="Barry K."/>
            <person name="Miller A.N."/>
            <person name="Grigoriev I.V."/>
            <person name="Debuchy R."/>
            <person name="Gladieux P."/>
            <person name="Hiltunen Thoren M."/>
            <person name="Johannesson H."/>
        </authorList>
    </citation>
    <scope>NUCLEOTIDE SEQUENCE [LARGE SCALE GENOMIC DNA]</scope>
    <source>
        <strain evidence="6 7">FGSC 10403</strain>
    </source>
</reference>
<dbReference type="Pfam" id="PF12796">
    <property type="entry name" value="Ank_2"/>
    <property type="match status" value="3"/>
</dbReference>
<dbReference type="SMART" id="SM00248">
    <property type="entry name" value="ANK"/>
    <property type="match status" value="12"/>
</dbReference>
<sequence length="1790" mass="199642">MKPLFVVINGLDDLESNNSCSTEKRNSIQAKPISDLWPDAEVRIFDLFDKNAPPSQVNEIYLIQHARRIIRDLNCSDDVPLRTYANPSPVVFLAHNCGAALVQKILFLAIQDISSQWLAIWAVAVHFVNSLAVVNDGQSEWEHYVVNLLSNTKMGLWHLSGIFEKLPSALLQVGVEFSAIADAFSIHYHSIQSTGSDKTLRGLWGLHNGQEGYVDMLASIHGALHQDWWDSFRETRRPFWERFYHRYIAVGGGSLGWLIPDRQGQPYSFLQSSFHDKPPFDLKSWMESSRSEILLVVGSPESGTRSLACWALTTLQQTPSALKADMMVLSYDFTAQNARPRTESSVLTSLIQQIIMLSPDSCLHVKRHMKSIFRSNMPYVPCNLLWSLLRTLLEAVKPHRIFLVIHAIDQCPQDAPRAGTPRHPRAVGCKLADLLLISQGPLARHVKILMTSSNDLGLKQENQIRRFDLKEDSCRDIVKRVAKERVSKVLSQASAWRDFEPEIMEKICVKDHTYLQTMLNIGLLEQSTIPATKEAIKCWLSKPLPFGAESALFEVHDVMSARNILSWVSYAVRPLTLRELSVAVALQGLSLTDALMIGNMSLELLEAKVSSNLARDIENPLKILIDIEDDQHVTLAHHTLRPYLEKEGTWLWPEQHASIASCCLSYMKLCSQHNTENDAPQPENSALDDAFALLEYSQIYWTQHYVLARSSNDDLDEQVLDFLTSGSESPALRSWAEAYQTIHDKAQLEQLDIDDPLTLAVQLGLSRIVRVIVGRENVQQQPERLEKALSLSAKSMPLTSEIMGYLLPHKLPSHDLSPALLAAAQYGNTDCLGLLLDHMGGSLDGLLQSAQAPENQDPVLLAVSGGHTSTVELLLNRGCSVLREDTVKNTTLHLAAQLGDAETLSIMKTLQKTDFSIARRLKSTPRDLTPLGLACRIGSSPTIDILLEDCGTEDGSPPFGLPTADILVNIMLTGNLTMYQKLAVMVKNPFSQSYERFSTPLFARTASMEVLKYFVEVEEKSIEGDADNAHQDTPKKAFNDGIYDSIRCACECLNDDLAIWLWRKLDQPGWDVHFRTAVQHGSLPLLKHLLNHGYPLDKTLSTKYGVTTWVERIHTAVFCNHVDVVRYLAQTMAKARDSVIQHLKPKKPELASLLIRAAHLNYVFCLRELLREIFVPFDLSEVWGIVLENVVTGTSLTSLMDVCELKPKGYKLSSSLGITALRRALTLEDTRRLERVDVLLNKGILKPSLADNGDTSALHVAVGEEPYDVNVVKLLLQAGASPNVGKVYSHTPLHVAVKKGLTDIFHLLLQHGGDPNICDYEGQNALHLAIRDGRNDMIRLLLDPWIQPERHGRDHSSSRMPPALSRRNTERRRVSHPTPDLLSTDNLKRPSMDAPTADMHKKTPLILAVEKRLIDVVHKLLLAGANPNLQASDGCTPLNIAIWTGSLELVRMLIENKADVNKITSHPFGSPLHFLVRRRPKTSYFQNVAELLFQNNANVKAQDLLGFTPLMRYLCQYQAPVIAVDPAPPSVLEKLTEETALPIANTFGKTALHYAAFFSNTCGMVIKLLQAGADPLARDNLGHRPLYYGLLNVDRAGEMLPDLVPILISAIPPSARRLTLSEAIIAAVKTGLERPLDMILEAAGEGFDFLDNPDNSGYRALDIASSFGKGFETACQKIINLGGKAALDDEKQTPTQWNKDDRSEYLDVSENGTEVSSIAYPIDSNSMLLIGTVRADHPIPTNKPFYFEVEVVELPILGCVYDENRNWLSNGTMYTTRLRRLEKKLMGLSQ</sequence>
<dbReference type="PANTHER" id="PTHR24198:SF165">
    <property type="entry name" value="ANKYRIN REPEAT-CONTAINING PROTEIN-RELATED"/>
    <property type="match status" value="1"/>
</dbReference>
<keyword evidence="1" id="KW-0677">Repeat</keyword>
<keyword evidence="2 3" id="KW-0040">ANK repeat</keyword>
<feature type="repeat" description="ANK" evidence="3">
    <location>
        <begin position="1547"/>
        <end position="1580"/>
    </location>
</feature>